<dbReference type="AlphaFoldDB" id="A0A9J7X3C2"/>
<evidence type="ECO:0000313" key="2">
    <source>
        <dbReference type="Proteomes" id="UP001108240"/>
    </source>
</evidence>
<sequence length="189" mass="21503">MLKHPTSFLKFKFKFKFMHLADAFIQSNLQCIQAINFYLSCVPGDRTPNLALVNTMLNHLSYRNTLERWETAFKQKIFNEAQSLTSTAEIWCLLNAAGGQGSENDWDSDVICPATVASPAPGKKKTKISPTEAVDRLVHFHKVKLTILLQSHCECLNAVVFKHMVLGIHPSAHLSRHWLKVSKCYFWTL</sequence>
<reference evidence="1" key="2">
    <citation type="submission" date="2025-09" db="UniProtKB">
        <authorList>
            <consortium name="Ensembl"/>
        </authorList>
    </citation>
    <scope>IDENTIFICATION</scope>
</reference>
<organism evidence="1 2">
    <name type="scientific">Cyprinus carpio carpio</name>
    <dbReference type="NCBI Taxonomy" id="630221"/>
    <lineage>
        <taxon>Eukaryota</taxon>
        <taxon>Metazoa</taxon>
        <taxon>Chordata</taxon>
        <taxon>Craniata</taxon>
        <taxon>Vertebrata</taxon>
        <taxon>Euteleostomi</taxon>
        <taxon>Actinopterygii</taxon>
        <taxon>Neopterygii</taxon>
        <taxon>Teleostei</taxon>
        <taxon>Ostariophysi</taxon>
        <taxon>Cypriniformes</taxon>
        <taxon>Cyprinidae</taxon>
        <taxon>Cyprininae</taxon>
        <taxon>Cyprinus</taxon>
    </lineage>
</organism>
<name>A0A9J7X3C2_CYPCA</name>
<proteinExistence type="predicted"/>
<accession>A0A9J7X3C2</accession>
<protein>
    <submittedName>
        <fullName evidence="1">Uncharacterized protein</fullName>
    </submittedName>
</protein>
<dbReference type="GeneTree" id="ENSGT01120000272266"/>
<keyword evidence="2" id="KW-1185">Reference proteome</keyword>
<dbReference type="Ensembl" id="ENSCCRT00000130197.1">
    <property type="protein sequence ID" value="ENSCCRP00000100795.1"/>
    <property type="gene ID" value="ENSCCRG00000057428.1"/>
</dbReference>
<reference evidence="1" key="1">
    <citation type="submission" date="2025-08" db="UniProtKB">
        <authorList>
            <consortium name="Ensembl"/>
        </authorList>
    </citation>
    <scope>IDENTIFICATION</scope>
</reference>
<evidence type="ECO:0000313" key="1">
    <source>
        <dbReference type="Ensembl" id="ENSCCRP00000100795.1"/>
    </source>
</evidence>
<dbReference type="Proteomes" id="UP001108240">
    <property type="component" value="Unplaced"/>
</dbReference>